<evidence type="ECO:0000313" key="3">
    <source>
        <dbReference type="Proteomes" id="UP001165082"/>
    </source>
</evidence>
<dbReference type="Proteomes" id="UP001165082">
    <property type="component" value="Unassembled WGS sequence"/>
</dbReference>
<gene>
    <name evidence="2" type="ORF">TrRE_jg4822</name>
</gene>
<feature type="transmembrane region" description="Helical" evidence="1">
    <location>
        <begin position="73"/>
        <end position="93"/>
    </location>
</feature>
<keyword evidence="1" id="KW-0812">Transmembrane</keyword>
<evidence type="ECO:0000313" key="2">
    <source>
        <dbReference type="EMBL" id="GMH62325.1"/>
    </source>
</evidence>
<keyword evidence="1" id="KW-1133">Transmembrane helix</keyword>
<sequence>MARSLCTTYYHDDIDGNHNNVVGVGEAQAPAGPVRQKFVAAKGDLGDGHGINTLSLNASASSITITSTSISTVYLLCSFVLFSLILWCGGYTLKVGSKIEKTKRTAMRAGRLGGLGKILLGLSLLASLVAAEEGGANR</sequence>
<reference evidence="2" key="1">
    <citation type="submission" date="2022-07" db="EMBL/GenBank/DDBJ databases">
        <title>Genome analysis of Parmales, a sister group of diatoms, reveals the evolutionary specialization of diatoms from phago-mixotrophs to photoautotrophs.</title>
        <authorList>
            <person name="Ban H."/>
            <person name="Sato S."/>
            <person name="Yoshikawa S."/>
            <person name="Kazumasa Y."/>
            <person name="Nakamura Y."/>
            <person name="Ichinomiya M."/>
            <person name="Saitoh K."/>
            <person name="Sato N."/>
            <person name="Blanc-Mathieu R."/>
            <person name="Endo H."/>
            <person name="Kuwata A."/>
            <person name="Ogata H."/>
        </authorList>
    </citation>
    <scope>NUCLEOTIDE SEQUENCE</scope>
</reference>
<proteinExistence type="predicted"/>
<protein>
    <recommendedName>
        <fullName evidence="4">Transmembrane protein</fullName>
    </recommendedName>
</protein>
<keyword evidence="1" id="KW-0472">Membrane</keyword>
<feature type="transmembrane region" description="Helical" evidence="1">
    <location>
        <begin position="114"/>
        <end position="131"/>
    </location>
</feature>
<accession>A0A9W7A3B6</accession>
<comment type="caution">
    <text evidence="2">The sequence shown here is derived from an EMBL/GenBank/DDBJ whole genome shotgun (WGS) entry which is preliminary data.</text>
</comment>
<dbReference type="AlphaFoldDB" id="A0A9W7A3B6"/>
<keyword evidence="3" id="KW-1185">Reference proteome</keyword>
<name>A0A9W7A3B6_9STRA</name>
<dbReference type="EMBL" id="BRXZ01002453">
    <property type="protein sequence ID" value="GMH62325.1"/>
    <property type="molecule type" value="Genomic_DNA"/>
</dbReference>
<organism evidence="2 3">
    <name type="scientific">Triparma retinervis</name>
    <dbReference type="NCBI Taxonomy" id="2557542"/>
    <lineage>
        <taxon>Eukaryota</taxon>
        <taxon>Sar</taxon>
        <taxon>Stramenopiles</taxon>
        <taxon>Ochrophyta</taxon>
        <taxon>Bolidophyceae</taxon>
        <taxon>Parmales</taxon>
        <taxon>Triparmaceae</taxon>
        <taxon>Triparma</taxon>
    </lineage>
</organism>
<evidence type="ECO:0000256" key="1">
    <source>
        <dbReference type="SAM" id="Phobius"/>
    </source>
</evidence>
<evidence type="ECO:0008006" key="4">
    <source>
        <dbReference type="Google" id="ProtNLM"/>
    </source>
</evidence>